<dbReference type="PANTHER" id="PTHR43344">
    <property type="entry name" value="PHOSPHOSERINE PHOSPHATASE"/>
    <property type="match status" value="1"/>
</dbReference>
<dbReference type="SUPFAM" id="SSF56784">
    <property type="entry name" value="HAD-like"/>
    <property type="match status" value="1"/>
</dbReference>
<evidence type="ECO:0000256" key="11">
    <source>
        <dbReference type="ARBA" id="ARBA00048523"/>
    </source>
</evidence>
<evidence type="ECO:0000256" key="1">
    <source>
        <dbReference type="ARBA" id="ARBA00001946"/>
    </source>
</evidence>
<dbReference type="Proteomes" id="UP001637994">
    <property type="component" value="Unassembled WGS sequence"/>
</dbReference>
<evidence type="ECO:0000256" key="4">
    <source>
        <dbReference type="ARBA" id="ARBA00012640"/>
    </source>
</evidence>
<accession>A0ABW9MEH3</accession>
<evidence type="ECO:0000256" key="10">
    <source>
        <dbReference type="ARBA" id="ARBA00048138"/>
    </source>
</evidence>
<evidence type="ECO:0000256" key="3">
    <source>
        <dbReference type="ARBA" id="ARBA00009184"/>
    </source>
</evidence>
<protein>
    <recommendedName>
        <fullName evidence="4">phosphoserine phosphatase</fullName>
        <ecNumber evidence="4">3.1.3.3</ecNumber>
    </recommendedName>
</protein>
<organism evidence="12 13">
    <name type="scientific">Anaerococcus kampingae</name>
    <dbReference type="NCBI Taxonomy" id="3115614"/>
    <lineage>
        <taxon>Bacteria</taxon>
        <taxon>Bacillati</taxon>
        <taxon>Bacillota</taxon>
        <taxon>Tissierellia</taxon>
        <taxon>Tissierellales</taxon>
        <taxon>Peptoniphilaceae</taxon>
        <taxon>Anaerococcus</taxon>
    </lineage>
</organism>
<comment type="catalytic activity">
    <reaction evidence="11">
        <text>O-phospho-D-serine + H2O = D-serine + phosphate</text>
        <dbReference type="Rhea" id="RHEA:24873"/>
        <dbReference type="ChEBI" id="CHEBI:15377"/>
        <dbReference type="ChEBI" id="CHEBI:35247"/>
        <dbReference type="ChEBI" id="CHEBI:43474"/>
        <dbReference type="ChEBI" id="CHEBI:58680"/>
        <dbReference type="EC" id="3.1.3.3"/>
    </reaction>
</comment>
<comment type="caution">
    <text evidence="12">The sequence shown here is derived from an EMBL/GenBank/DDBJ whole genome shotgun (WGS) entry which is preliminary data.</text>
</comment>
<gene>
    <name evidence="12" type="ORF">ACCQ42_08185</name>
</gene>
<keyword evidence="13" id="KW-1185">Reference proteome</keyword>
<evidence type="ECO:0000256" key="8">
    <source>
        <dbReference type="ARBA" id="ARBA00022842"/>
    </source>
</evidence>
<evidence type="ECO:0000256" key="9">
    <source>
        <dbReference type="ARBA" id="ARBA00023299"/>
    </source>
</evidence>
<proteinExistence type="inferred from homology"/>
<dbReference type="InterPro" id="IPR036412">
    <property type="entry name" value="HAD-like_sf"/>
</dbReference>
<dbReference type="Gene3D" id="1.20.1440.320">
    <property type="match status" value="1"/>
</dbReference>
<dbReference type="InterPro" id="IPR050582">
    <property type="entry name" value="HAD-like_SerB"/>
</dbReference>
<comment type="pathway">
    <text evidence="2">Amino-acid biosynthesis; L-serine biosynthesis; L-serine from 3-phospho-D-glycerate: step 3/3.</text>
</comment>
<keyword evidence="8" id="KW-0460">Magnesium</keyword>
<dbReference type="RefSeq" id="WP_106461179.1">
    <property type="nucleotide sequence ID" value="NZ_JBGMEF010000033.1"/>
</dbReference>
<evidence type="ECO:0000313" key="12">
    <source>
        <dbReference type="EMBL" id="MFO3667745.1"/>
    </source>
</evidence>
<keyword evidence="6" id="KW-0479">Metal-binding</keyword>
<comment type="catalytic activity">
    <reaction evidence="10">
        <text>O-phospho-L-serine + H2O = L-serine + phosphate</text>
        <dbReference type="Rhea" id="RHEA:21208"/>
        <dbReference type="ChEBI" id="CHEBI:15377"/>
        <dbReference type="ChEBI" id="CHEBI:33384"/>
        <dbReference type="ChEBI" id="CHEBI:43474"/>
        <dbReference type="ChEBI" id="CHEBI:57524"/>
        <dbReference type="EC" id="3.1.3.3"/>
    </reaction>
</comment>
<keyword evidence="5" id="KW-0028">Amino-acid biosynthesis</keyword>
<evidence type="ECO:0000256" key="6">
    <source>
        <dbReference type="ARBA" id="ARBA00022723"/>
    </source>
</evidence>
<dbReference type="EC" id="3.1.3.3" evidence="4"/>
<reference evidence="12 13" key="1">
    <citation type="journal article" date="2025" name="Anaerobe">
        <title>Description of Anaerococcus kampingiae sp. nov., Anaerococcus groningensis sp. nov., Anaerococcus martiniensis sp. nov., and Anaerococcus cruorum sp. nov., isolated from human clinical specimens.</title>
        <authorList>
            <person name="Boiten K.E."/>
            <person name="Meijer J."/>
            <person name="van Wezel E.M."/>
            <person name="Veloo A.C.M."/>
        </authorList>
    </citation>
    <scope>NUCLEOTIDE SEQUENCE [LARGE SCALE GENOMIC DNA]</scope>
    <source>
        <strain evidence="12 13">ENR0874</strain>
    </source>
</reference>
<dbReference type="Gene3D" id="3.40.50.1000">
    <property type="entry name" value="HAD superfamily/HAD-like"/>
    <property type="match status" value="1"/>
</dbReference>
<evidence type="ECO:0000256" key="2">
    <source>
        <dbReference type="ARBA" id="ARBA00005135"/>
    </source>
</evidence>
<dbReference type="PANTHER" id="PTHR43344:SF2">
    <property type="entry name" value="PHOSPHOSERINE PHOSPHATASE"/>
    <property type="match status" value="1"/>
</dbReference>
<comment type="cofactor">
    <cofactor evidence="1">
        <name>Mg(2+)</name>
        <dbReference type="ChEBI" id="CHEBI:18420"/>
    </cofactor>
</comment>
<dbReference type="EMBL" id="JBGMEF010000033">
    <property type="protein sequence ID" value="MFO3667745.1"/>
    <property type="molecule type" value="Genomic_DNA"/>
</dbReference>
<dbReference type="InterPro" id="IPR023214">
    <property type="entry name" value="HAD_sf"/>
</dbReference>
<evidence type="ECO:0000256" key="5">
    <source>
        <dbReference type="ARBA" id="ARBA00022605"/>
    </source>
</evidence>
<keyword evidence="7" id="KW-0378">Hydrolase</keyword>
<keyword evidence="9" id="KW-0718">Serine biosynthesis</keyword>
<sequence>MNKSIKNTNFNDRLQKAIENLLARHGSENEAYRADKKPFAVFDWDNTSIIGDVEEALLYYIITHLAFKMDPEELIEVIKKNVPSDNLDEKFNNLDGEPVNIDLLASDIKEAYDKLYGTAKSLGGDIDLEDLLDTNVYKEFVSKMFYRYKAIRARSDAREDYCWMSFLLTNYTTEELYNLCQDAFAYVKKETPRREIFTSPDIESSAGRVEISIFVGLGDIDEMAKLYKTLESNGIDVYIVSASFIDIVRAFATSRANAYGFDKDKVLGLRLEKDGDGKVIPNLDPAYPPTLKEGKVQTINKFIKNPNNYGPIMVGGDSDGDYAMLTSFDQTDLGLIIDRDIGGKINDLKAFALDGDNKYHLQARDVRAKTFIKEKRSKELKNVF</sequence>
<name>A0ABW9MEH3_9FIRM</name>
<evidence type="ECO:0000256" key="7">
    <source>
        <dbReference type="ARBA" id="ARBA00022801"/>
    </source>
</evidence>
<evidence type="ECO:0000313" key="13">
    <source>
        <dbReference type="Proteomes" id="UP001637994"/>
    </source>
</evidence>
<comment type="similarity">
    <text evidence="3">Belongs to the HAD-like hydrolase superfamily. SerB family.</text>
</comment>